<comment type="caution">
    <text evidence="1">The sequence shown here is derived from an EMBL/GenBank/DDBJ whole genome shotgun (WGS) entry which is preliminary data.</text>
</comment>
<sequence>MHLRPEEKFMILGSASLFKCLTICEAVEIVSSRLLTRRGSARNLITASLKKISREQGKEYDKVAENSGQLPRGIEHEPITAMVVFFNPDFVSGPEFVNEQMTQMGSIKAHSLQHHTRSKLQDIKIM</sequence>
<dbReference type="Gene3D" id="3.60.40.10">
    <property type="entry name" value="PPM-type phosphatase domain"/>
    <property type="match status" value="1"/>
</dbReference>
<evidence type="ECO:0000313" key="2">
    <source>
        <dbReference type="Proteomes" id="UP001341840"/>
    </source>
</evidence>
<reference evidence="1 2" key="1">
    <citation type="journal article" date="2023" name="Plants (Basel)">
        <title>Bridging the Gap: Combining Genomics and Transcriptomics Approaches to Understand Stylosanthes scabra, an Orphan Legume from the Brazilian Caatinga.</title>
        <authorList>
            <person name="Ferreira-Neto J.R.C."/>
            <person name="da Silva M.D."/>
            <person name="Binneck E."/>
            <person name="de Melo N.F."/>
            <person name="da Silva R.H."/>
            <person name="de Melo A.L.T.M."/>
            <person name="Pandolfi V."/>
            <person name="Bustamante F.O."/>
            <person name="Brasileiro-Vidal A.C."/>
            <person name="Benko-Iseppon A.M."/>
        </authorList>
    </citation>
    <scope>NUCLEOTIDE SEQUENCE [LARGE SCALE GENOMIC DNA]</scope>
    <source>
        <tissue evidence="1">Leaves</tissue>
    </source>
</reference>
<proteinExistence type="predicted"/>
<dbReference type="InterPro" id="IPR036457">
    <property type="entry name" value="PPM-type-like_dom_sf"/>
</dbReference>
<evidence type="ECO:0000313" key="1">
    <source>
        <dbReference type="EMBL" id="MED6117776.1"/>
    </source>
</evidence>
<protein>
    <submittedName>
        <fullName evidence="1">Uncharacterized protein</fullName>
    </submittedName>
</protein>
<organism evidence="1 2">
    <name type="scientific">Stylosanthes scabra</name>
    <dbReference type="NCBI Taxonomy" id="79078"/>
    <lineage>
        <taxon>Eukaryota</taxon>
        <taxon>Viridiplantae</taxon>
        <taxon>Streptophyta</taxon>
        <taxon>Embryophyta</taxon>
        <taxon>Tracheophyta</taxon>
        <taxon>Spermatophyta</taxon>
        <taxon>Magnoliopsida</taxon>
        <taxon>eudicotyledons</taxon>
        <taxon>Gunneridae</taxon>
        <taxon>Pentapetalae</taxon>
        <taxon>rosids</taxon>
        <taxon>fabids</taxon>
        <taxon>Fabales</taxon>
        <taxon>Fabaceae</taxon>
        <taxon>Papilionoideae</taxon>
        <taxon>50 kb inversion clade</taxon>
        <taxon>dalbergioids sensu lato</taxon>
        <taxon>Dalbergieae</taxon>
        <taxon>Pterocarpus clade</taxon>
        <taxon>Stylosanthes</taxon>
    </lineage>
</organism>
<accession>A0ABU6R1L9</accession>
<dbReference type="EMBL" id="JASCZI010008599">
    <property type="protein sequence ID" value="MED6117776.1"/>
    <property type="molecule type" value="Genomic_DNA"/>
</dbReference>
<gene>
    <name evidence="1" type="ORF">PIB30_112982</name>
</gene>
<dbReference type="Proteomes" id="UP001341840">
    <property type="component" value="Unassembled WGS sequence"/>
</dbReference>
<keyword evidence="2" id="KW-1185">Reference proteome</keyword>
<name>A0ABU6R1L9_9FABA</name>